<dbReference type="InterPro" id="IPR036526">
    <property type="entry name" value="C-N_Hydrolase_sf"/>
</dbReference>
<organism evidence="11 12">
    <name type="scientific">Psychroflexus salarius</name>
    <dbReference type="NCBI Taxonomy" id="1155689"/>
    <lineage>
        <taxon>Bacteria</taxon>
        <taxon>Pseudomonadati</taxon>
        <taxon>Bacteroidota</taxon>
        <taxon>Flavobacteriia</taxon>
        <taxon>Flavobacteriales</taxon>
        <taxon>Flavobacteriaceae</taxon>
        <taxon>Psychroflexus</taxon>
    </lineage>
</organism>
<dbReference type="Proteomes" id="UP000184462">
    <property type="component" value="Unassembled WGS sequence"/>
</dbReference>
<dbReference type="SUPFAM" id="SSF56317">
    <property type="entry name" value="Carbon-nitrogen hydrolase"/>
    <property type="match status" value="1"/>
</dbReference>
<dbReference type="UniPathway" id="UPA00666"/>
<keyword evidence="8 9" id="KW-0012">Acyltransferase</keyword>
<evidence type="ECO:0000256" key="9">
    <source>
        <dbReference type="HAMAP-Rule" id="MF_01148"/>
    </source>
</evidence>
<evidence type="ECO:0000256" key="6">
    <source>
        <dbReference type="ARBA" id="ARBA00022989"/>
    </source>
</evidence>
<evidence type="ECO:0000256" key="3">
    <source>
        <dbReference type="ARBA" id="ARBA00022475"/>
    </source>
</evidence>
<dbReference type="HAMAP" id="MF_01148">
    <property type="entry name" value="Lnt"/>
    <property type="match status" value="1"/>
</dbReference>
<gene>
    <name evidence="9" type="primary">lnt</name>
    <name evidence="11" type="ORF">SAMN05444278_10862</name>
</gene>
<feature type="transmembrane region" description="Helical" evidence="9">
    <location>
        <begin position="6"/>
        <end position="32"/>
    </location>
</feature>
<accession>A0A1M4XBE7</accession>
<dbReference type="GO" id="GO:0005886">
    <property type="term" value="C:plasma membrane"/>
    <property type="evidence" value="ECO:0007669"/>
    <property type="project" value="UniProtKB-SubCell"/>
</dbReference>
<dbReference type="OrthoDB" id="9804277at2"/>
<proteinExistence type="inferred from homology"/>
<evidence type="ECO:0000256" key="8">
    <source>
        <dbReference type="ARBA" id="ARBA00023315"/>
    </source>
</evidence>
<dbReference type="AlphaFoldDB" id="A0A1M4XBE7"/>
<dbReference type="PROSITE" id="PS50263">
    <property type="entry name" value="CN_HYDROLASE"/>
    <property type="match status" value="1"/>
</dbReference>
<evidence type="ECO:0000256" key="1">
    <source>
        <dbReference type="ARBA" id="ARBA00004651"/>
    </source>
</evidence>
<feature type="transmembrane region" description="Helical" evidence="9">
    <location>
        <begin position="154"/>
        <end position="175"/>
    </location>
</feature>
<dbReference type="CDD" id="cd07571">
    <property type="entry name" value="ALP_N-acyl_transferase"/>
    <property type="match status" value="1"/>
</dbReference>
<evidence type="ECO:0000256" key="2">
    <source>
        <dbReference type="ARBA" id="ARBA00010065"/>
    </source>
</evidence>
<dbReference type="EC" id="2.3.1.269" evidence="9"/>
<feature type="transmembrane region" description="Helical" evidence="9">
    <location>
        <begin position="53"/>
        <end position="72"/>
    </location>
</feature>
<keyword evidence="5 9" id="KW-0812">Transmembrane</keyword>
<name>A0A1M4XBE7_9FLAO</name>
<dbReference type="Gene3D" id="3.60.110.10">
    <property type="entry name" value="Carbon-nitrogen hydrolase"/>
    <property type="match status" value="1"/>
</dbReference>
<keyword evidence="11" id="KW-0449">Lipoprotein</keyword>
<keyword evidence="12" id="KW-1185">Reference proteome</keyword>
<reference evidence="11 12" key="1">
    <citation type="submission" date="2016-11" db="EMBL/GenBank/DDBJ databases">
        <authorList>
            <person name="Jaros S."/>
            <person name="Januszkiewicz K."/>
            <person name="Wedrychowicz H."/>
        </authorList>
    </citation>
    <scope>NUCLEOTIDE SEQUENCE [LARGE SCALE GENOMIC DNA]</scope>
    <source>
        <strain evidence="11 12">DSM 25661</strain>
    </source>
</reference>
<comment type="catalytic activity">
    <reaction evidence="9">
        <text>N-terminal S-1,2-diacyl-sn-glyceryl-L-cysteinyl-[lipoprotein] + a glycerophospholipid = N-acyl-S-1,2-diacyl-sn-glyceryl-L-cysteinyl-[lipoprotein] + a 2-acyl-sn-glycero-3-phospholipid + H(+)</text>
        <dbReference type="Rhea" id="RHEA:48228"/>
        <dbReference type="Rhea" id="RHEA-COMP:14681"/>
        <dbReference type="Rhea" id="RHEA-COMP:14684"/>
        <dbReference type="ChEBI" id="CHEBI:15378"/>
        <dbReference type="ChEBI" id="CHEBI:136912"/>
        <dbReference type="ChEBI" id="CHEBI:140656"/>
        <dbReference type="ChEBI" id="CHEBI:140657"/>
        <dbReference type="ChEBI" id="CHEBI:140660"/>
        <dbReference type="EC" id="2.3.1.269"/>
    </reaction>
</comment>
<dbReference type="Pfam" id="PF20154">
    <property type="entry name" value="LNT_N"/>
    <property type="match status" value="1"/>
</dbReference>
<comment type="function">
    <text evidence="9">Catalyzes the phospholipid dependent N-acylation of the N-terminal cysteine of apolipoprotein, the last step in lipoprotein maturation.</text>
</comment>
<evidence type="ECO:0000256" key="7">
    <source>
        <dbReference type="ARBA" id="ARBA00023136"/>
    </source>
</evidence>
<feature type="domain" description="CN hydrolase" evidence="10">
    <location>
        <begin position="220"/>
        <end position="488"/>
    </location>
</feature>
<dbReference type="InterPro" id="IPR045378">
    <property type="entry name" value="LNT_N"/>
</dbReference>
<evidence type="ECO:0000313" key="12">
    <source>
        <dbReference type="Proteomes" id="UP000184462"/>
    </source>
</evidence>
<evidence type="ECO:0000256" key="5">
    <source>
        <dbReference type="ARBA" id="ARBA00022692"/>
    </source>
</evidence>
<dbReference type="EMBL" id="FQTW01000008">
    <property type="protein sequence ID" value="SHE90864.1"/>
    <property type="molecule type" value="Genomic_DNA"/>
</dbReference>
<dbReference type="PANTHER" id="PTHR38686:SF1">
    <property type="entry name" value="APOLIPOPROTEIN N-ACYLTRANSFERASE"/>
    <property type="match status" value="1"/>
</dbReference>
<dbReference type="RefSeq" id="WP_073193441.1">
    <property type="nucleotide sequence ID" value="NZ_FQTW01000008.1"/>
</dbReference>
<keyword evidence="7 9" id="KW-0472">Membrane</keyword>
<protein>
    <recommendedName>
        <fullName evidence="9">Apolipoprotein N-acyltransferase</fullName>
        <shortName evidence="9">ALP N-acyltransferase</shortName>
        <ecNumber evidence="9">2.3.1.269</ecNumber>
    </recommendedName>
</protein>
<dbReference type="GO" id="GO:0016410">
    <property type="term" value="F:N-acyltransferase activity"/>
    <property type="evidence" value="ECO:0007669"/>
    <property type="project" value="UniProtKB-UniRule"/>
</dbReference>
<evidence type="ECO:0000313" key="11">
    <source>
        <dbReference type="EMBL" id="SHE90864.1"/>
    </source>
</evidence>
<feature type="transmembrane region" description="Helical" evidence="9">
    <location>
        <begin position="78"/>
        <end position="96"/>
    </location>
</feature>
<feature type="transmembrane region" description="Helical" evidence="9">
    <location>
        <begin position="187"/>
        <end position="205"/>
    </location>
</feature>
<comment type="subcellular location">
    <subcellularLocation>
        <location evidence="1 9">Cell membrane</location>
        <topology evidence="1 9">Multi-pass membrane protein</topology>
    </subcellularLocation>
</comment>
<sequence>MKTLLYYILSGFLLAFAWPTNGFSLLIFIAFVPLLFKNYNLVKHGYSHTKLFFLNYLSFVVWNFISTGWLYYSSSFGMLFAVLVNSALMSLVMLVVIKFIKKLNFIASASLFISLWLSFEYLHYHWEFSWPWLTLGNVFSESISFIQWYEYTGVFGGSLWVLLVNIVILKSVLLFNQYKEKAIIYRAIFKTVLLVGLPIVLSVLIKPSTSTKSYIETIVLQPNIDPYEEKYNLTDAQIKQQLLEQVMPLLKPEHRQLILAPETVFANGTEFKSYKYSHAKDFTKQVLLKNPNAQILMGISAYELIRDQSQLTLQSNYLRKNLWYNDYNSAVFQNKDTLNFYHKSKLVVGVENFPYKGLLEPILGNVMLDLGGTVATKTTQANREVFSTNTDLKVAPIICYESVYGEYVTNYVKNKANVLAIITNDAWWDDTQGYQQHWSYAKLRAIETRKAVARSANTGISGFIDRDGSELSRSKYNTKTALVEKLPIYTSEPTFYVTYGNVIPRLALLLAGLIVLFSITRRR</sequence>
<evidence type="ECO:0000259" key="10">
    <source>
        <dbReference type="PROSITE" id="PS50263"/>
    </source>
</evidence>
<feature type="transmembrane region" description="Helical" evidence="9">
    <location>
        <begin position="103"/>
        <end position="124"/>
    </location>
</feature>
<evidence type="ECO:0000256" key="4">
    <source>
        <dbReference type="ARBA" id="ARBA00022679"/>
    </source>
</evidence>
<dbReference type="PANTHER" id="PTHR38686">
    <property type="entry name" value="APOLIPOPROTEIN N-ACYLTRANSFERASE"/>
    <property type="match status" value="1"/>
</dbReference>
<comment type="similarity">
    <text evidence="2 9">Belongs to the CN hydrolase family. Apolipoprotein N-acyltransferase subfamily.</text>
</comment>
<dbReference type="GO" id="GO:0042158">
    <property type="term" value="P:lipoprotein biosynthetic process"/>
    <property type="evidence" value="ECO:0007669"/>
    <property type="project" value="UniProtKB-UniRule"/>
</dbReference>
<keyword evidence="3 9" id="KW-1003">Cell membrane</keyword>
<keyword evidence="4 9" id="KW-0808">Transferase</keyword>
<dbReference type="Pfam" id="PF00795">
    <property type="entry name" value="CN_hydrolase"/>
    <property type="match status" value="1"/>
</dbReference>
<dbReference type="NCBIfam" id="TIGR00546">
    <property type="entry name" value="lnt"/>
    <property type="match status" value="1"/>
</dbReference>
<feature type="transmembrane region" description="Helical" evidence="9">
    <location>
        <begin position="502"/>
        <end position="520"/>
    </location>
</feature>
<comment type="pathway">
    <text evidence="9">Protein modification; lipoprotein biosynthesis (N-acyl transfer).</text>
</comment>
<dbReference type="STRING" id="1155689.SAMN05444278_10862"/>
<dbReference type="InterPro" id="IPR004563">
    <property type="entry name" value="Apolipo_AcylTrfase"/>
</dbReference>
<dbReference type="InterPro" id="IPR003010">
    <property type="entry name" value="C-N_Hydrolase"/>
</dbReference>
<keyword evidence="6 9" id="KW-1133">Transmembrane helix</keyword>